<keyword evidence="5 7" id="KW-0460">Magnesium</keyword>
<dbReference type="GO" id="GO:0003906">
    <property type="term" value="F:DNA-(apurinic or apyrimidinic site) endonuclease activity"/>
    <property type="evidence" value="ECO:0007669"/>
    <property type="project" value="TreeGrafter"/>
</dbReference>
<feature type="site" description="Interaction with DNA substrate" evidence="8">
    <location>
        <position position="449"/>
    </location>
</feature>
<dbReference type="PROSITE" id="PS51435">
    <property type="entry name" value="AP_NUCLEASE_F1_4"/>
    <property type="match status" value="1"/>
</dbReference>
<proteinExistence type="inferred from homology"/>
<comment type="similarity">
    <text evidence="2 9">Belongs to the DNA repair enzymes AP/ExoA family.</text>
</comment>
<dbReference type="PANTHER" id="PTHR22748">
    <property type="entry name" value="AP ENDONUCLEASE"/>
    <property type="match status" value="1"/>
</dbReference>
<evidence type="ECO:0000256" key="8">
    <source>
        <dbReference type="PIRSR" id="PIRSR604808-3"/>
    </source>
</evidence>
<keyword evidence="9" id="KW-0227">DNA damage</keyword>
<evidence type="ECO:0000313" key="12">
    <source>
        <dbReference type="EMBL" id="OUS43864.1"/>
    </source>
</evidence>
<dbReference type="AlphaFoldDB" id="A0A1Y5I6L5"/>
<feature type="region of interest" description="Disordered" evidence="10">
    <location>
        <begin position="89"/>
        <end position="151"/>
    </location>
</feature>
<dbReference type="PROSITE" id="PS00728">
    <property type="entry name" value="AP_NUCLEASE_F1_3"/>
    <property type="match status" value="1"/>
</dbReference>
<accession>A0A1Y5I6L5</accession>
<keyword evidence="7" id="KW-0464">Manganese</keyword>
<dbReference type="EMBL" id="KZ155826">
    <property type="protein sequence ID" value="OUS43864.1"/>
    <property type="molecule type" value="Genomic_DNA"/>
</dbReference>
<evidence type="ECO:0000256" key="4">
    <source>
        <dbReference type="ARBA" id="ARBA00022801"/>
    </source>
</evidence>
<feature type="binding site" evidence="7">
    <location>
        <position position="197"/>
    </location>
    <ligand>
        <name>Mg(2+)</name>
        <dbReference type="ChEBI" id="CHEBI:18420"/>
        <label>1</label>
    </ligand>
</feature>
<feature type="binding site" evidence="7">
    <location>
        <position position="342"/>
    </location>
    <ligand>
        <name>Mg(2+)</name>
        <dbReference type="ChEBI" id="CHEBI:18420"/>
        <label>1</label>
    </ligand>
</feature>
<dbReference type="eggNOG" id="KOG1294">
    <property type="taxonomic scope" value="Eukaryota"/>
</dbReference>
<feature type="site" description="Important for catalytic activity" evidence="8">
    <location>
        <position position="417"/>
    </location>
</feature>
<evidence type="ECO:0000256" key="9">
    <source>
        <dbReference type="RuleBase" id="RU362131"/>
    </source>
</evidence>
<feature type="binding site" evidence="7">
    <location>
        <position position="166"/>
    </location>
    <ligand>
        <name>Mg(2+)</name>
        <dbReference type="ChEBI" id="CHEBI:18420"/>
        <label>1</label>
    </ligand>
</feature>
<dbReference type="CDD" id="cd09087">
    <property type="entry name" value="Ape1-like_AP-endo"/>
    <property type="match status" value="1"/>
</dbReference>
<reference evidence="12" key="1">
    <citation type="submission" date="2017-04" db="EMBL/GenBank/DDBJ databases">
        <title>Population genomics of picophytoplankton unveils novel chromosome hypervariability.</title>
        <authorList>
            <consortium name="DOE Joint Genome Institute"/>
            <person name="Blanc-Mathieu R."/>
            <person name="Krasovec M."/>
            <person name="Hebrard M."/>
            <person name="Yau S."/>
            <person name="Desgranges E."/>
            <person name="Martin J."/>
            <person name="Schackwitz W."/>
            <person name="Kuo A."/>
            <person name="Salin G."/>
            <person name="Donnadieu C."/>
            <person name="Desdevises Y."/>
            <person name="Sanchez-Ferandin S."/>
            <person name="Moreau H."/>
            <person name="Rivals E."/>
            <person name="Grigoriev I.V."/>
            <person name="Grimsley N."/>
            <person name="Eyre-Walker A."/>
            <person name="Piganeau G."/>
        </authorList>
    </citation>
    <scope>NUCLEOTIDE SEQUENCE [LARGE SCALE GENOMIC DNA]</scope>
    <source>
        <strain evidence="12">RCC 1115</strain>
    </source>
</reference>
<keyword evidence="4" id="KW-0378">Hydrolase</keyword>
<protein>
    <recommendedName>
        <fullName evidence="9">DNA-(apurinic or apyrimidinic site) endonuclease</fullName>
        <ecNumber evidence="9">3.1.-.-</ecNumber>
    </recommendedName>
</protein>
<feature type="domain" description="Endonuclease/exonuclease/phosphatase" evidence="11">
    <location>
        <begin position="163"/>
        <end position="449"/>
    </location>
</feature>
<comment type="cofactor">
    <cofactor evidence="1">
        <name>Mn(2+)</name>
        <dbReference type="ChEBI" id="CHEBI:29035"/>
    </cofactor>
</comment>
<dbReference type="Pfam" id="PF03372">
    <property type="entry name" value="Exo_endo_phos"/>
    <property type="match status" value="1"/>
</dbReference>
<dbReference type="PROSITE" id="PS00726">
    <property type="entry name" value="AP_NUCLEASE_F1_1"/>
    <property type="match status" value="1"/>
</dbReference>
<comment type="cofactor">
    <cofactor evidence="7 9">
        <name>Mg(2+)</name>
        <dbReference type="ChEBI" id="CHEBI:18420"/>
    </cofactor>
    <cofactor evidence="7 9">
        <name>Mn(2+)</name>
        <dbReference type="ChEBI" id="CHEBI:29035"/>
    </cofactor>
    <text evidence="7 9">Probably binds two magnesium or manganese ions per subunit.</text>
</comment>
<feature type="active site" description="Proton acceptor" evidence="6">
    <location>
        <position position="449"/>
    </location>
</feature>
<evidence type="ECO:0000256" key="7">
    <source>
        <dbReference type="PIRSR" id="PIRSR604808-2"/>
    </source>
</evidence>
<feature type="compositionally biased region" description="Basic and acidic residues" evidence="10">
    <location>
        <begin position="115"/>
        <end position="141"/>
    </location>
</feature>
<dbReference type="GO" id="GO:0008081">
    <property type="term" value="F:phosphoric diester hydrolase activity"/>
    <property type="evidence" value="ECO:0007669"/>
    <property type="project" value="TreeGrafter"/>
</dbReference>
<dbReference type="SUPFAM" id="SSF56219">
    <property type="entry name" value="DNase I-like"/>
    <property type="match status" value="1"/>
</dbReference>
<keyword evidence="3 7" id="KW-0479">Metal-binding</keyword>
<dbReference type="GO" id="GO:0046872">
    <property type="term" value="F:metal ion binding"/>
    <property type="evidence" value="ECO:0007669"/>
    <property type="project" value="UniProtKB-KW"/>
</dbReference>
<dbReference type="Proteomes" id="UP000195557">
    <property type="component" value="Unassembled WGS sequence"/>
</dbReference>
<organism evidence="12">
    <name type="scientific">Ostreococcus tauri</name>
    <name type="common">Marine green alga</name>
    <dbReference type="NCBI Taxonomy" id="70448"/>
    <lineage>
        <taxon>Eukaryota</taxon>
        <taxon>Viridiplantae</taxon>
        <taxon>Chlorophyta</taxon>
        <taxon>Mamiellophyceae</taxon>
        <taxon>Mamiellales</taxon>
        <taxon>Bathycoccaceae</taxon>
        <taxon>Ostreococcus</taxon>
    </lineage>
</organism>
<feature type="compositionally biased region" description="Polar residues" evidence="10">
    <location>
        <begin position="97"/>
        <end position="109"/>
    </location>
</feature>
<evidence type="ECO:0000256" key="6">
    <source>
        <dbReference type="PIRSR" id="PIRSR604808-1"/>
    </source>
</evidence>
<dbReference type="InterPro" id="IPR020848">
    <property type="entry name" value="AP_endonuclease_F1_CS"/>
</dbReference>
<dbReference type="GO" id="GO:0005634">
    <property type="term" value="C:nucleus"/>
    <property type="evidence" value="ECO:0007669"/>
    <property type="project" value="TreeGrafter"/>
</dbReference>
<evidence type="ECO:0000256" key="1">
    <source>
        <dbReference type="ARBA" id="ARBA00001936"/>
    </source>
</evidence>
<feature type="binding site" evidence="7">
    <location>
        <position position="344"/>
    </location>
    <ligand>
        <name>Mg(2+)</name>
        <dbReference type="ChEBI" id="CHEBI:18420"/>
        <label>1</label>
    </ligand>
</feature>
<feature type="non-terminal residue" evidence="12">
    <location>
        <position position="1"/>
    </location>
</feature>
<dbReference type="EC" id="3.1.-.-" evidence="9"/>
<name>A0A1Y5I6L5_OSTTA</name>
<feature type="binding site" evidence="7">
    <location>
        <position position="448"/>
    </location>
    <ligand>
        <name>Mg(2+)</name>
        <dbReference type="ChEBI" id="CHEBI:18420"/>
        <label>1</label>
    </ligand>
</feature>
<feature type="binding site" evidence="7">
    <location>
        <position position="449"/>
    </location>
    <ligand>
        <name>Mg(2+)</name>
        <dbReference type="ChEBI" id="CHEBI:18420"/>
        <label>1</label>
    </ligand>
</feature>
<evidence type="ECO:0000256" key="10">
    <source>
        <dbReference type="SAM" id="MobiDB-lite"/>
    </source>
</evidence>
<dbReference type="GO" id="GO:0006284">
    <property type="term" value="P:base-excision repair"/>
    <property type="evidence" value="ECO:0007669"/>
    <property type="project" value="TreeGrafter"/>
</dbReference>
<feature type="active site" description="Proton donor/acceptor" evidence="6">
    <location>
        <position position="342"/>
    </location>
</feature>
<keyword evidence="9" id="KW-0234">DNA repair</keyword>
<dbReference type="InterPro" id="IPR005135">
    <property type="entry name" value="Endo/exonuclease/phosphatase"/>
</dbReference>
<dbReference type="Gene3D" id="3.60.10.10">
    <property type="entry name" value="Endonuclease/exonuclease/phosphatase"/>
    <property type="match status" value="1"/>
</dbReference>
<dbReference type="GO" id="GO:0003677">
    <property type="term" value="F:DNA binding"/>
    <property type="evidence" value="ECO:0007669"/>
    <property type="project" value="InterPro"/>
</dbReference>
<evidence type="ECO:0000256" key="5">
    <source>
        <dbReference type="ARBA" id="ARBA00022842"/>
    </source>
</evidence>
<feature type="site" description="Transition state stabilizer" evidence="8">
    <location>
        <position position="344"/>
    </location>
</feature>
<evidence type="ECO:0000256" key="2">
    <source>
        <dbReference type="ARBA" id="ARBA00007092"/>
    </source>
</evidence>
<gene>
    <name evidence="12" type="ORF">BE221DRAFT_79126</name>
</gene>
<dbReference type="InterPro" id="IPR036691">
    <property type="entry name" value="Endo/exonu/phosph_ase_sf"/>
</dbReference>
<dbReference type="PANTHER" id="PTHR22748:SF6">
    <property type="entry name" value="DNA-(APURINIC OR APYRIMIDINIC SITE) ENDONUCLEASE"/>
    <property type="match status" value="1"/>
</dbReference>
<dbReference type="InterPro" id="IPR004808">
    <property type="entry name" value="AP_endonuc_1"/>
</dbReference>
<evidence type="ECO:0000256" key="3">
    <source>
        <dbReference type="ARBA" id="ARBA00022723"/>
    </source>
</evidence>
<evidence type="ECO:0000259" key="11">
    <source>
        <dbReference type="Pfam" id="PF03372"/>
    </source>
</evidence>
<dbReference type="NCBIfam" id="TIGR00633">
    <property type="entry name" value="xth"/>
    <property type="match status" value="1"/>
</dbReference>
<sequence>SALSFTFFGFCFACTSSNPLYRLHRSAYSLHASSNARPPPLETVTTRSGTARIARAPPAAVTVTITRAFRPFARPVSLRIDDDVDANSARRRVAPRSMTSANEAKSSGEMNADEPEAKRPKPSETKASKTKEPAKRFEQTEIARNVAPGAKTTRDGREIFKAISWNVAGLRSFVEKSGAKLRALVEEERPDVIILQEHKLQMSHIDAFGSKLKELCPGYDTTRFAVSTAKKGYSGIVAVSREGRKGGQVTIEAMLGGASKPAVSDGFKAVSHSEGLQGGTAYVDEGRTLTIEYEKFYVVSAYVPNSGQDLKRLDYRIKEWERDMKAHLKALDAKKPVIYIGDLNVAHLDADIWNVTASHIKKSAGTTPQERGAFGVMLEENGLHDSFRFFHGDAAGWFSYWSVRAGNRPFNKGLRLDYAVASKRLFDGDDSGVEVVDAFILDQVTGSDHAPVGITLAIKD</sequence>
<dbReference type="InterPro" id="IPR020847">
    <property type="entry name" value="AP_endonuclease_F1_BS"/>
</dbReference>
<dbReference type="GO" id="GO:0008311">
    <property type="term" value="F:double-stranded DNA 3'-5' DNA exonuclease activity"/>
    <property type="evidence" value="ECO:0007669"/>
    <property type="project" value="TreeGrafter"/>
</dbReference>
<feature type="active site" evidence="6">
    <location>
        <position position="302"/>
    </location>
</feature>